<dbReference type="PROSITE" id="PS01117">
    <property type="entry name" value="HTH_MARR_1"/>
    <property type="match status" value="1"/>
</dbReference>
<dbReference type="PANTHER" id="PTHR33164:SF57">
    <property type="entry name" value="MARR-FAMILY TRANSCRIPTIONAL REGULATOR"/>
    <property type="match status" value="1"/>
</dbReference>
<dbReference type="EMBL" id="WTYJ01000001">
    <property type="protein sequence ID" value="MXO98574.1"/>
    <property type="molecule type" value="Genomic_DNA"/>
</dbReference>
<evidence type="ECO:0000259" key="4">
    <source>
        <dbReference type="PROSITE" id="PS50995"/>
    </source>
</evidence>
<evidence type="ECO:0000313" key="5">
    <source>
        <dbReference type="EMBL" id="MXO98574.1"/>
    </source>
</evidence>
<dbReference type="AlphaFoldDB" id="A0A6I4TRT1"/>
<dbReference type="InterPro" id="IPR036390">
    <property type="entry name" value="WH_DNA-bd_sf"/>
</dbReference>
<dbReference type="InterPro" id="IPR039422">
    <property type="entry name" value="MarR/SlyA-like"/>
</dbReference>
<dbReference type="Pfam" id="PF01047">
    <property type="entry name" value="MarR"/>
    <property type="match status" value="1"/>
</dbReference>
<dbReference type="PROSITE" id="PS50995">
    <property type="entry name" value="HTH_MARR_2"/>
    <property type="match status" value="1"/>
</dbReference>
<dbReference type="GO" id="GO:0003700">
    <property type="term" value="F:DNA-binding transcription factor activity"/>
    <property type="evidence" value="ECO:0007669"/>
    <property type="project" value="InterPro"/>
</dbReference>
<feature type="domain" description="HTH marR-type" evidence="4">
    <location>
        <begin position="1"/>
        <end position="136"/>
    </location>
</feature>
<keyword evidence="2" id="KW-0238">DNA-binding</keyword>
<dbReference type="PRINTS" id="PR00598">
    <property type="entry name" value="HTHMARR"/>
</dbReference>
<dbReference type="InterPro" id="IPR023187">
    <property type="entry name" value="Tscrpt_reg_MarR-type_CS"/>
</dbReference>
<dbReference type="SMART" id="SM00347">
    <property type="entry name" value="HTH_MARR"/>
    <property type="match status" value="1"/>
</dbReference>
<comment type="caution">
    <text evidence="5">The sequence shown here is derived from an EMBL/GenBank/DDBJ whole genome shotgun (WGS) entry which is preliminary data.</text>
</comment>
<dbReference type="InterPro" id="IPR000835">
    <property type="entry name" value="HTH_MarR-typ"/>
</dbReference>
<keyword evidence="6" id="KW-1185">Reference proteome</keyword>
<evidence type="ECO:0000256" key="2">
    <source>
        <dbReference type="ARBA" id="ARBA00023125"/>
    </source>
</evidence>
<name>A0A6I4TRT1_9SPHN</name>
<keyword evidence="3" id="KW-0804">Transcription</keyword>
<dbReference type="Proteomes" id="UP000469430">
    <property type="component" value="Unassembled WGS sequence"/>
</dbReference>
<dbReference type="RefSeq" id="WP_161390200.1">
    <property type="nucleotide sequence ID" value="NZ_JBHSCP010000001.1"/>
</dbReference>
<dbReference type="GO" id="GO:0006950">
    <property type="term" value="P:response to stress"/>
    <property type="evidence" value="ECO:0007669"/>
    <property type="project" value="TreeGrafter"/>
</dbReference>
<dbReference type="OrthoDB" id="582199at2"/>
<evidence type="ECO:0000256" key="3">
    <source>
        <dbReference type="ARBA" id="ARBA00023163"/>
    </source>
</evidence>
<protein>
    <submittedName>
        <fullName evidence="5">MarR family transcriptional regulator</fullName>
    </submittedName>
</protein>
<dbReference type="InterPro" id="IPR036388">
    <property type="entry name" value="WH-like_DNA-bd_sf"/>
</dbReference>
<dbReference type="SUPFAM" id="SSF46785">
    <property type="entry name" value="Winged helix' DNA-binding domain"/>
    <property type="match status" value="1"/>
</dbReference>
<sequence length="141" mass="15661">MVHLENLVSRFAEVYALLMRTADRRMAEQGASLARTKLLLCLNKRGPLRGTDIADLLNQSPRTITEAVDGLEKSGLVQREADPTDRRAKLVRITPEGADAVDKTEPLRRELIEQTFGVLDAAERAELARILDKLAATLQLD</sequence>
<dbReference type="GO" id="GO:0003677">
    <property type="term" value="F:DNA binding"/>
    <property type="evidence" value="ECO:0007669"/>
    <property type="project" value="UniProtKB-KW"/>
</dbReference>
<dbReference type="Gene3D" id="1.10.10.10">
    <property type="entry name" value="Winged helix-like DNA-binding domain superfamily/Winged helix DNA-binding domain"/>
    <property type="match status" value="1"/>
</dbReference>
<accession>A0A6I4TRT1</accession>
<evidence type="ECO:0000256" key="1">
    <source>
        <dbReference type="ARBA" id="ARBA00023015"/>
    </source>
</evidence>
<dbReference type="PANTHER" id="PTHR33164">
    <property type="entry name" value="TRANSCRIPTIONAL REGULATOR, MARR FAMILY"/>
    <property type="match status" value="1"/>
</dbReference>
<reference evidence="5 6" key="1">
    <citation type="submission" date="2019-12" db="EMBL/GenBank/DDBJ databases">
        <title>Genomic-based taxomic classification of the family Erythrobacteraceae.</title>
        <authorList>
            <person name="Xu L."/>
        </authorList>
    </citation>
    <scope>NUCLEOTIDE SEQUENCE [LARGE SCALE GENOMIC DNA]</scope>
    <source>
        <strain evidence="5 6">S36</strain>
    </source>
</reference>
<proteinExistence type="predicted"/>
<evidence type="ECO:0000313" key="6">
    <source>
        <dbReference type="Proteomes" id="UP000469430"/>
    </source>
</evidence>
<keyword evidence="1" id="KW-0805">Transcription regulation</keyword>
<organism evidence="5 6">
    <name type="scientific">Croceibacterium xixiisoli</name>
    <dbReference type="NCBI Taxonomy" id="1476466"/>
    <lineage>
        <taxon>Bacteria</taxon>
        <taxon>Pseudomonadati</taxon>
        <taxon>Pseudomonadota</taxon>
        <taxon>Alphaproteobacteria</taxon>
        <taxon>Sphingomonadales</taxon>
        <taxon>Erythrobacteraceae</taxon>
        <taxon>Croceibacterium</taxon>
    </lineage>
</organism>
<gene>
    <name evidence="5" type="ORF">GRI97_06185</name>
</gene>